<dbReference type="EMBL" id="QSFT01000009">
    <property type="protein sequence ID" value="RHA76695.1"/>
    <property type="molecule type" value="Genomic_DNA"/>
</dbReference>
<keyword evidence="2" id="KW-0732">Signal</keyword>
<feature type="domain" description="Alpha-2-macroglobulin" evidence="3">
    <location>
        <begin position="1130"/>
        <end position="1220"/>
    </location>
</feature>
<dbReference type="GO" id="GO:0004866">
    <property type="term" value="F:endopeptidase inhibitor activity"/>
    <property type="evidence" value="ECO:0007669"/>
    <property type="project" value="InterPro"/>
</dbReference>
<name>A0A413T1D8_9BACT</name>
<dbReference type="InterPro" id="IPR051802">
    <property type="entry name" value="YfhM-like"/>
</dbReference>
<dbReference type="SMART" id="SM01360">
    <property type="entry name" value="A2M"/>
    <property type="match status" value="1"/>
</dbReference>
<dbReference type="Pfam" id="PF01835">
    <property type="entry name" value="MG2"/>
    <property type="match status" value="1"/>
</dbReference>
<comment type="similarity">
    <text evidence="1">Belongs to the protease inhibitor I39 (alpha-2-macroglobulin) family. Bacterial alpha-2-macroglobulin subfamily.</text>
</comment>
<evidence type="ECO:0000259" key="3">
    <source>
        <dbReference type="SMART" id="SM01360"/>
    </source>
</evidence>
<dbReference type="PANTHER" id="PTHR40094">
    <property type="entry name" value="ALPHA-2-MACROGLOBULIN HOMOLOG"/>
    <property type="match status" value="1"/>
</dbReference>
<gene>
    <name evidence="4" type="ORF">DW921_05815</name>
</gene>
<dbReference type="Pfam" id="PF00207">
    <property type="entry name" value="A2M"/>
    <property type="match status" value="1"/>
</dbReference>
<proteinExistence type="inferred from homology"/>
<evidence type="ECO:0000313" key="4">
    <source>
        <dbReference type="EMBL" id="RHA76695.1"/>
    </source>
</evidence>
<evidence type="ECO:0000256" key="2">
    <source>
        <dbReference type="SAM" id="SignalP"/>
    </source>
</evidence>
<protein>
    <submittedName>
        <fullName evidence="4">Alpha-2-macroglobulin</fullName>
    </submittedName>
</protein>
<dbReference type="InterPro" id="IPR002890">
    <property type="entry name" value="MG2"/>
</dbReference>
<dbReference type="Gene3D" id="1.50.10.20">
    <property type="match status" value="1"/>
</dbReference>
<dbReference type="InterPro" id="IPR001599">
    <property type="entry name" value="Macroglobln_a2"/>
</dbReference>
<dbReference type="Proteomes" id="UP000283855">
    <property type="component" value="Unassembled WGS sequence"/>
</dbReference>
<evidence type="ECO:0000313" key="5">
    <source>
        <dbReference type="Proteomes" id="UP000283855"/>
    </source>
</evidence>
<evidence type="ECO:0000256" key="1">
    <source>
        <dbReference type="ARBA" id="ARBA00010556"/>
    </source>
</evidence>
<dbReference type="InterPro" id="IPR008930">
    <property type="entry name" value="Terpenoid_cyclase/PrenylTrfase"/>
</dbReference>
<dbReference type="InterPro" id="IPR041246">
    <property type="entry name" value="Bact_MG10"/>
</dbReference>
<organism evidence="4 5">
    <name type="scientific">Phocaeicola coprophilus</name>
    <dbReference type="NCBI Taxonomy" id="387090"/>
    <lineage>
        <taxon>Bacteria</taxon>
        <taxon>Pseudomonadati</taxon>
        <taxon>Bacteroidota</taxon>
        <taxon>Bacteroidia</taxon>
        <taxon>Bacteroidales</taxon>
        <taxon>Bacteroidaceae</taxon>
        <taxon>Phocaeicola</taxon>
    </lineage>
</organism>
<accession>A0A413T1D8</accession>
<dbReference type="Gene3D" id="2.60.40.1930">
    <property type="match status" value="1"/>
</dbReference>
<dbReference type="RefSeq" id="WP_118400192.1">
    <property type="nucleotide sequence ID" value="NZ_CABJGD010000009.1"/>
</dbReference>
<sequence>MKKIVCLVGLMILFSFGLTSVQAQNYDRLWKEVEELQEKDLPRSVIDAVDRIYALARKEENRPQMMKAWLVRAEYRVALSRDSLQAERDSLKIWAETETDTVTRAVLYSLLGNKVQNVFQDDVDEAISYFRKSLHDVEVLGRTSAKDYRPMTESGQLSETFQLDNMFDLLTRRAVRSLADEWTWTNAGRNSDIQREILALYDRLIAFYEKENSNRSGVLLTRLARLMYQQERLTGLYGVSLQEVQKQLKAWTEEYKGLEACADVYVKLADSYDQQGDRVRQLETAREGLRLYPRSQAAENLQCQIDEVLAPSLYARLPFVYPNQDVDLTVCYRNLKKVTFELYRLKLSPASPVLNGSLKEKVLINQYGRKVASRTYVLQATPDYKEKTDTLRLHTPGPGIYMLKQVPEGKLEPDYTLLYVSPYACLLTPVSGKTLELTAVDQLSGHPVPEAEIVIYRSKEGGYEEMTAYRTGSDGRVLIPDTLGSGFFCNVRTPGNDYMPISLSRSVLYFPEKKQGEMKRQATLFTDRSLYRPGQTVQVSGILYGQTGDSVRVLKDEECEVILSDSHTRKVSEAVVRTDEFGTFSAEFVLPQQVLPGNFSVSVKGLSARYIRVEEYKRPTFDVVFEPYTASYRMGDTLTVKGTAKTFAGAPVRLAKVRYQLTCSRAWLWRAFSGELDLMSGEVETSADGTFSLQICLKRPEMDNQNIERPYYIYKVSAAVTDGAGETQVGELALPVGEQSVGLLVKGLTERVAREKREKIQFQALNLNHQPVQLEVTYQIFTLNEEKETGTLVCEGKQEAQHSFVPEDLLALPSGRYRMKISATDSQGRPCSAEQDFILFSLSDVRLPVETTDWFYEDTSGWEEGKEAALYIGSSESDVRLFVNVYSSEKRIETQCIPLNREIRKFTYSWKPEYGDGLQVVFTFLRKGQLYTHQVALLRPRPEKKLQLKWETFRDRLVPGGQEEWSLSVADAEGNPVRAAFLASMYDASLDKLFAHNWAFSLSFNRILPGTWPAMAGIRHQAYLHSSLPVKYPGRGFNLLGEEEYSRLYRSSLFGQSYLYPTRMYKAQAVPVLASVEESARNAASGSVSDVVFEEELISMDQAALPTDATFGEGTAQTAGTALRNNFSETAFFYPYLRTDSLGKVSFSFVSPEALTEWRFQGFAHTQEMDYGQISGSARTSKDFMVQPNLPRFLRMGDEAKIPVSLVNLSMEDVSGTLTLRMYDPVTDRLVFFSTQKFSVKEGQSSAASFTYHVNDRYDVLVCKITADAGKFSDGEQHYLPVLTDKQWITETLSLQLNGKEGVTVKTENLFNGRSRTASGKRLTVELTANPDWYAVQALPVVGNPSTDDAVAWATAYYANRLAGVLVEANPAISRVFESWKKSGKDQETLMSNLGKNSDLKDLLLTETPWVAEAADEAEQKRRIALLFDLNGMSSRLQQAADKLRTLQLTDGSWSWYKGMKGSRYITTQTVELMARLKAMNISLTDGMEAQYGRALGYLRKEVKKVYEQMRIQERENNIQVRPDEQIVKYLYICALDETARKQADKEINTYFLARLTNCSAECSIYEKSLLAVIMHAYGQKRQAELLLQSVKEYMLATPEMGRYFDTSKAGYSWNSYKIPTQVAAMEAIWRIAPDQHLLGDMKQWLLKQKQVQVWDTPLATADAVYAFLGMGGNRLQVSGSLKARIGLKTLVTPDDALGYVRQTYTGADTEVSRIAVVKSGEGLSWGAVYAQYLEDMIRVRPFRTNGLGIVREYWLGEEQVSASTRLKPGDKLTVRLMVKADRDMDFVQIKDERASCMEPAVQLSGYHWNGGIGYYQVNKDASTEFFIDQMRKGTYVLEYTVYLDRSGTYQAGIATIQSAYAPEFNGHTDGVELTIE</sequence>
<feature type="chain" id="PRO_5019318983" evidence="2">
    <location>
        <begin position="24"/>
        <end position="1877"/>
    </location>
</feature>
<reference evidence="4 5" key="1">
    <citation type="submission" date="2018-08" db="EMBL/GenBank/DDBJ databases">
        <title>A genome reference for cultivated species of the human gut microbiota.</title>
        <authorList>
            <person name="Zou Y."/>
            <person name="Xue W."/>
            <person name="Luo G."/>
        </authorList>
    </citation>
    <scope>NUCLEOTIDE SEQUENCE [LARGE SCALE GENOMIC DNA]</scope>
    <source>
        <strain evidence="4 5">AM42-38</strain>
    </source>
</reference>
<dbReference type="SUPFAM" id="SSF48239">
    <property type="entry name" value="Terpenoid cyclases/Protein prenyltransferases"/>
    <property type="match status" value="1"/>
</dbReference>
<dbReference type="Pfam" id="PF17973">
    <property type="entry name" value="bMG10"/>
    <property type="match status" value="1"/>
</dbReference>
<dbReference type="PANTHER" id="PTHR40094:SF1">
    <property type="entry name" value="UBIQUITIN DOMAIN-CONTAINING PROTEIN"/>
    <property type="match status" value="1"/>
</dbReference>
<feature type="signal peptide" evidence="2">
    <location>
        <begin position="1"/>
        <end position="23"/>
    </location>
</feature>
<comment type="caution">
    <text evidence="4">The sequence shown here is derived from an EMBL/GenBank/DDBJ whole genome shotgun (WGS) entry which is preliminary data.</text>
</comment>